<reference evidence="2 3" key="1">
    <citation type="submission" date="2019-06" db="EMBL/GenBank/DDBJ databases">
        <title>WGS assembly of Gossypium darwinii.</title>
        <authorList>
            <person name="Chen Z.J."/>
            <person name="Sreedasyam A."/>
            <person name="Ando A."/>
            <person name="Song Q."/>
            <person name="De L."/>
            <person name="Hulse-Kemp A."/>
            <person name="Ding M."/>
            <person name="Ye W."/>
            <person name="Kirkbride R."/>
            <person name="Jenkins J."/>
            <person name="Plott C."/>
            <person name="Lovell J."/>
            <person name="Lin Y.-M."/>
            <person name="Vaughn R."/>
            <person name="Liu B."/>
            <person name="Li W."/>
            <person name="Simpson S."/>
            <person name="Scheffler B."/>
            <person name="Saski C."/>
            <person name="Grover C."/>
            <person name="Hu G."/>
            <person name="Conover J."/>
            <person name="Carlson J."/>
            <person name="Shu S."/>
            <person name="Boston L."/>
            <person name="Williams M."/>
            <person name="Peterson D."/>
            <person name="Mcgee K."/>
            <person name="Jones D."/>
            <person name="Wendel J."/>
            <person name="Stelly D."/>
            <person name="Grimwood J."/>
            <person name="Schmutz J."/>
        </authorList>
    </citation>
    <scope>NUCLEOTIDE SEQUENCE [LARGE SCALE GENOMIC DNA]</scope>
    <source>
        <strain evidence="2">1808015.09</strain>
    </source>
</reference>
<evidence type="ECO:0000256" key="1">
    <source>
        <dbReference type="SAM" id="SignalP"/>
    </source>
</evidence>
<feature type="chain" id="PRO_5022765100" description="Plastocyanin-like domain-containing protein" evidence="1">
    <location>
        <begin position="26"/>
        <end position="86"/>
    </location>
</feature>
<feature type="signal peptide" evidence="1">
    <location>
        <begin position="1"/>
        <end position="25"/>
    </location>
</feature>
<evidence type="ECO:0000313" key="3">
    <source>
        <dbReference type="Proteomes" id="UP000323506"/>
    </source>
</evidence>
<accession>A0A5D2GX53</accession>
<sequence>MKSTRFSLTFCFIGLALFPLMYVQSAPTTYKLANASVTVASNASSIPVGGPNTVVSNAPPPVGADGPNTFKILMNISHQALKIIWQ</sequence>
<proteinExistence type="predicted"/>
<name>A0A5D2GX53_GOSDA</name>
<dbReference type="Proteomes" id="UP000323506">
    <property type="component" value="Chromosome A04"/>
</dbReference>
<organism evidence="2 3">
    <name type="scientific">Gossypium darwinii</name>
    <name type="common">Darwin's cotton</name>
    <name type="synonym">Gossypium barbadense var. darwinii</name>
    <dbReference type="NCBI Taxonomy" id="34276"/>
    <lineage>
        <taxon>Eukaryota</taxon>
        <taxon>Viridiplantae</taxon>
        <taxon>Streptophyta</taxon>
        <taxon>Embryophyta</taxon>
        <taxon>Tracheophyta</taxon>
        <taxon>Spermatophyta</taxon>
        <taxon>Magnoliopsida</taxon>
        <taxon>eudicotyledons</taxon>
        <taxon>Gunneridae</taxon>
        <taxon>Pentapetalae</taxon>
        <taxon>rosids</taxon>
        <taxon>malvids</taxon>
        <taxon>Malvales</taxon>
        <taxon>Malvaceae</taxon>
        <taxon>Malvoideae</taxon>
        <taxon>Gossypium</taxon>
    </lineage>
</organism>
<evidence type="ECO:0008006" key="4">
    <source>
        <dbReference type="Google" id="ProtNLM"/>
    </source>
</evidence>
<keyword evidence="3" id="KW-1185">Reference proteome</keyword>
<keyword evidence="1" id="KW-0732">Signal</keyword>
<dbReference type="EMBL" id="CM017691">
    <property type="protein sequence ID" value="TYH22773.1"/>
    <property type="molecule type" value="Genomic_DNA"/>
</dbReference>
<dbReference type="AlphaFoldDB" id="A0A5D2GX53"/>
<gene>
    <name evidence="2" type="ORF">ES288_A04G156300v1</name>
</gene>
<protein>
    <recommendedName>
        <fullName evidence="4">Plastocyanin-like domain-containing protein</fullName>
    </recommendedName>
</protein>
<evidence type="ECO:0000313" key="2">
    <source>
        <dbReference type="EMBL" id="TYH22773.1"/>
    </source>
</evidence>